<keyword evidence="2" id="KW-0645">Protease</keyword>
<dbReference type="STRING" id="1445510.YC6258_04783"/>
<keyword evidence="3" id="KW-1185">Reference proteome</keyword>
<feature type="transmembrane region" description="Helical" evidence="1">
    <location>
        <begin position="146"/>
        <end position="166"/>
    </location>
</feature>
<keyword evidence="1" id="KW-0812">Transmembrane</keyword>
<proteinExistence type="predicted"/>
<dbReference type="OrthoDB" id="9805386at2"/>
<dbReference type="HOGENOM" id="CLU_084406_0_0_6"/>
<dbReference type="InterPro" id="IPR007395">
    <property type="entry name" value="Zn_peptidase_2"/>
</dbReference>
<evidence type="ECO:0000313" key="2">
    <source>
        <dbReference type="EMBL" id="AJQ96815.1"/>
    </source>
</evidence>
<sequence>MIWLILLLLLVAVVAGPGIWVKAVLKRYSVRLDYLPGTGGELARHLINRFELKAGLEETLQGDHFDPSDNIVRLKQEHLQGQSLTAVVVAAHEVGHAIQFHQRDWRLLLRSKLALLAAMVQKLAQIAIMLMPILSLIPATAILGRGLFLVIIVSIVFNLLVHLITLPVEFDASFNKALPILQKGEYLNQSDLTKARKILRACALTYVSSAVMGLLNLSTLFRRIR</sequence>
<dbReference type="GO" id="GO:0008233">
    <property type="term" value="F:peptidase activity"/>
    <property type="evidence" value="ECO:0007669"/>
    <property type="project" value="UniProtKB-KW"/>
</dbReference>
<name>A0A0C5VBV8_9GAMM</name>
<dbReference type="Proteomes" id="UP000032266">
    <property type="component" value="Chromosome"/>
</dbReference>
<dbReference type="RefSeq" id="WP_044618733.1">
    <property type="nucleotide sequence ID" value="NZ_CP007142.1"/>
</dbReference>
<evidence type="ECO:0000256" key="1">
    <source>
        <dbReference type="SAM" id="Phobius"/>
    </source>
</evidence>
<keyword evidence="2" id="KW-0378">Hydrolase</keyword>
<dbReference type="GO" id="GO:0006508">
    <property type="term" value="P:proteolysis"/>
    <property type="evidence" value="ECO:0007669"/>
    <property type="project" value="UniProtKB-KW"/>
</dbReference>
<dbReference type="PANTHER" id="PTHR36434">
    <property type="entry name" value="MEMBRANE PROTEASE YUGP-RELATED"/>
    <property type="match status" value="1"/>
</dbReference>
<keyword evidence="1" id="KW-0472">Membrane</keyword>
<dbReference type="KEGG" id="gsn:YC6258_04783"/>
<gene>
    <name evidence="2" type="ORF">YC6258_04783</name>
</gene>
<reference evidence="2 3" key="1">
    <citation type="submission" date="2014-01" db="EMBL/GenBank/DDBJ databases">
        <title>Full genme sequencing of cellulolytic bacterium Gynuella sunshinyii YC6258T gen. nov., sp. nov.</title>
        <authorList>
            <person name="Khan H."/>
            <person name="Chung E.J."/>
            <person name="Chung Y.R."/>
        </authorList>
    </citation>
    <scope>NUCLEOTIDE SEQUENCE [LARGE SCALE GENOMIC DNA]</scope>
    <source>
        <strain evidence="2 3">YC6258</strain>
    </source>
</reference>
<keyword evidence="1" id="KW-1133">Transmembrane helix</keyword>
<evidence type="ECO:0000313" key="3">
    <source>
        <dbReference type="Proteomes" id="UP000032266"/>
    </source>
</evidence>
<dbReference type="PATRIC" id="fig|1445510.3.peg.4747"/>
<dbReference type="AlphaFoldDB" id="A0A0C5VBV8"/>
<dbReference type="PANTHER" id="PTHR36434:SF1">
    <property type="entry name" value="MEMBRANE PROTEASE YUGP-RELATED"/>
    <property type="match status" value="1"/>
</dbReference>
<organism evidence="2 3">
    <name type="scientific">Gynuella sunshinyii YC6258</name>
    <dbReference type="NCBI Taxonomy" id="1445510"/>
    <lineage>
        <taxon>Bacteria</taxon>
        <taxon>Pseudomonadati</taxon>
        <taxon>Pseudomonadota</taxon>
        <taxon>Gammaproteobacteria</taxon>
        <taxon>Oceanospirillales</taxon>
        <taxon>Saccharospirillaceae</taxon>
        <taxon>Gynuella</taxon>
    </lineage>
</organism>
<protein>
    <submittedName>
        <fullName evidence="2">Putative Zn-dependent protease</fullName>
    </submittedName>
</protein>
<dbReference type="Pfam" id="PF04298">
    <property type="entry name" value="Zn_peptidase_2"/>
    <property type="match status" value="1"/>
</dbReference>
<feature type="transmembrane region" description="Helical" evidence="1">
    <location>
        <begin position="113"/>
        <end position="134"/>
    </location>
</feature>
<feature type="transmembrane region" description="Helical" evidence="1">
    <location>
        <begin position="198"/>
        <end position="221"/>
    </location>
</feature>
<accession>A0A0C5VBV8</accession>
<dbReference type="EMBL" id="CP007142">
    <property type="protein sequence ID" value="AJQ96815.1"/>
    <property type="molecule type" value="Genomic_DNA"/>
</dbReference>